<comment type="caution">
    <text evidence="7">The sequence shown here is derived from an EMBL/GenBank/DDBJ whole genome shotgun (WGS) entry which is preliminary data.</text>
</comment>
<protein>
    <submittedName>
        <fullName evidence="7">DgyrCDS13561</fullName>
    </submittedName>
</protein>
<dbReference type="Proteomes" id="UP000549394">
    <property type="component" value="Unassembled WGS sequence"/>
</dbReference>
<keyword evidence="3" id="KW-0808">Transferase</keyword>
<keyword evidence="8" id="KW-1185">Reference proteome</keyword>
<evidence type="ECO:0000313" key="7">
    <source>
        <dbReference type="EMBL" id="CAD5125320.1"/>
    </source>
</evidence>
<dbReference type="GO" id="GO:0005789">
    <property type="term" value="C:endoplasmic reticulum membrane"/>
    <property type="evidence" value="ECO:0007669"/>
    <property type="project" value="UniProtKB-SubCell"/>
</dbReference>
<reference evidence="7 8" key="1">
    <citation type="submission" date="2020-08" db="EMBL/GenBank/DDBJ databases">
        <authorList>
            <person name="Hejnol A."/>
        </authorList>
    </citation>
    <scope>NUCLEOTIDE SEQUENCE [LARGE SCALE GENOMIC DNA]</scope>
</reference>
<dbReference type="InterPro" id="IPR015338">
    <property type="entry name" value="GT64_dom"/>
</dbReference>
<dbReference type="GO" id="GO:1901135">
    <property type="term" value="P:carbohydrate derivative metabolic process"/>
    <property type="evidence" value="ECO:0007669"/>
    <property type="project" value="UniProtKB-ARBA"/>
</dbReference>
<evidence type="ECO:0000256" key="1">
    <source>
        <dbReference type="ARBA" id="ARBA00004648"/>
    </source>
</evidence>
<dbReference type="InterPro" id="IPR029044">
    <property type="entry name" value="Nucleotide-diphossugar_trans"/>
</dbReference>
<evidence type="ECO:0000256" key="2">
    <source>
        <dbReference type="ARBA" id="ARBA00010271"/>
    </source>
</evidence>
<dbReference type="AlphaFoldDB" id="A0A7I8WB36"/>
<dbReference type="SUPFAM" id="SSF53448">
    <property type="entry name" value="Nucleotide-diphospho-sugar transferases"/>
    <property type="match status" value="1"/>
</dbReference>
<dbReference type="Pfam" id="PF09258">
    <property type="entry name" value="Glyco_transf_64"/>
    <property type="match status" value="1"/>
</dbReference>
<dbReference type="OrthoDB" id="2014201at2759"/>
<evidence type="ECO:0000256" key="5">
    <source>
        <dbReference type="ARBA" id="ARBA00023157"/>
    </source>
</evidence>
<dbReference type="PANTHER" id="PTHR48261:SF2">
    <property type="entry name" value="ACETYLGLUCOSAMINYLTRANSFERASE"/>
    <property type="match status" value="1"/>
</dbReference>
<keyword evidence="4" id="KW-0472">Membrane</keyword>
<dbReference type="Gene3D" id="3.90.550.10">
    <property type="entry name" value="Spore Coat Polysaccharide Biosynthesis Protein SpsA, Chain A"/>
    <property type="match status" value="1"/>
</dbReference>
<sequence>MMDFLTASMAFDNCRNSTEFLNKPPSEKSTKYTIVMPTYHREKLITRAVQHYSTFSNVSKIIVAWFNEQKMPTAKDIGKYLSPKSKVNLEFYWMPNFVRLRYYPYPTINTEATLNVDDDILINENSALKAFVEWKKEKNFMYGFVARSHKVIGRNLYEYVMDETVPYSFLLANNIFMHRKYTRIYQDYTRQWENTIDRWQSCEDIALSFMFADLNGSKDSAIKVKGSYKDIRDIGAYKGLSKRKGHHFQRSYCLNRYAERYKEFPLRKHSRIIK</sequence>
<dbReference type="PANTHER" id="PTHR48261">
    <property type="entry name" value="ACETYLGLUCOSAMINYLTRANSFERASE"/>
    <property type="match status" value="1"/>
</dbReference>
<organism evidence="7 8">
    <name type="scientific">Dimorphilus gyrociliatus</name>
    <dbReference type="NCBI Taxonomy" id="2664684"/>
    <lineage>
        <taxon>Eukaryota</taxon>
        <taxon>Metazoa</taxon>
        <taxon>Spiralia</taxon>
        <taxon>Lophotrochozoa</taxon>
        <taxon>Annelida</taxon>
        <taxon>Polychaeta</taxon>
        <taxon>Polychaeta incertae sedis</taxon>
        <taxon>Dinophilidae</taxon>
        <taxon>Dimorphilus</taxon>
    </lineage>
</organism>
<evidence type="ECO:0000313" key="8">
    <source>
        <dbReference type="Proteomes" id="UP000549394"/>
    </source>
</evidence>
<comment type="subcellular location">
    <subcellularLocation>
        <location evidence="1">Endoplasmic reticulum membrane</location>
        <topology evidence="1">Single-pass type II membrane protein</topology>
    </subcellularLocation>
</comment>
<feature type="domain" description="Glycosyl transferase 64" evidence="6">
    <location>
        <begin position="32"/>
        <end position="270"/>
    </location>
</feature>
<accession>A0A7I8WB36</accession>
<gene>
    <name evidence="7" type="ORF">DGYR_LOCUS12708</name>
</gene>
<evidence type="ECO:0000256" key="4">
    <source>
        <dbReference type="ARBA" id="ARBA00023136"/>
    </source>
</evidence>
<name>A0A7I8WB36_9ANNE</name>
<dbReference type="InterPro" id="IPR004263">
    <property type="entry name" value="Exostosin"/>
</dbReference>
<evidence type="ECO:0000259" key="6">
    <source>
        <dbReference type="Pfam" id="PF09258"/>
    </source>
</evidence>
<evidence type="ECO:0000256" key="3">
    <source>
        <dbReference type="ARBA" id="ARBA00022679"/>
    </source>
</evidence>
<dbReference type="EMBL" id="CAJFCJ010000025">
    <property type="protein sequence ID" value="CAD5125320.1"/>
    <property type="molecule type" value="Genomic_DNA"/>
</dbReference>
<dbReference type="GO" id="GO:0016757">
    <property type="term" value="F:glycosyltransferase activity"/>
    <property type="evidence" value="ECO:0007669"/>
    <property type="project" value="InterPro"/>
</dbReference>
<keyword evidence="5" id="KW-1015">Disulfide bond</keyword>
<comment type="similarity">
    <text evidence="2">Belongs to the glycosyltransferase 47 family.</text>
</comment>
<proteinExistence type="inferred from homology"/>